<organism evidence="2 3">
    <name type="scientific">Aspergillus granulosus</name>
    <dbReference type="NCBI Taxonomy" id="176169"/>
    <lineage>
        <taxon>Eukaryota</taxon>
        <taxon>Fungi</taxon>
        <taxon>Dikarya</taxon>
        <taxon>Ascomycota</taxon>
        <taxon>Pezizomycotina</taxon>
        <taxon>Eurotiomycetes</taxon>
        <taxon>Eurotiomycetidae</taxon>
        <taxon>Eurotiales</taxon>
        <taxon>Aspergillaceae</taxon>
        <taxon>Aspergillus</taxon>
        <taxon>Aspergillus subgen. Nidulantes</taxon>
    </lineage>
</organism>
<comment type="caution">
    <text evidence="2">The sequence shown here is derived from an EMBL/GenBank/DDBJ whole genome shotgun (WGS) entry which is preliminary data.</text>
</comment>
<proteinExistence type="predicted"/>
<feature type="repeat" description="WD" evidence="1">
    <location>
        <begin position="1"/>
        <end position="26"/>
    </location>
</feature>
<keyword evidence="3" id="KW-1185">Reference proteome</keyword>
<keyword evidence="1" id="KW-0853">WD repeat</keyword>
<evidence type="ECO:0000256" key="1">
    <source>
        <dbReference type="PROSITE-ProRule" id="PRU00221"/>
    </source>
</evidence>
<evidence type="ECO:0000313" key="2">
    <source>
        <dbReference type="EMBL" id="KAL2801556.1"/>
    </source>
</evidence>
<dbReference type="InterPro" id="IPR036322">
    <property type="entry name" value="WD40_repeat_dom_sf"/>
</dbReference>
<dbReference type="InterPro" id="IPR015943">
    <property type="entry name" value="WD40/YVTN_repeat-like_dom_sf"/>
</dbReference>
<evidence type="ECO:0000313" key="3">
    <source>
        <dbReference type="Proteomes" id="UP001610334"/>
    </source>
</evidence>
<gene>
    <name evidence="2" type="ORF">BJX63DRAFT_417111</name>
</gene>
<accession>A0ABR4GRQ0</accession>
<dbReference type="SUPFAM" id="SSF50978">
    <property type="entry name" value="WD40 repeat-like"/>
    <property type="match status" value="1"/>
</dbReference>
<protein>
    <submittedName>
        <fullName evidence="2">Uncharacterized protein</fullName>
    </submittedName>
</protein>
<name>A0ABR4GRQ0_9EURO</name>
<dbReference type="EMBL" id="JBFXLT010000325">
    <property type="protein sequence ID" value="KAL2801556.1"/>
    <property type="molecule type" value="Genomic_DNA"/>
</dbReference>
<dbReference type="Gene3D" id="2.130.10.10">
    <property type="entry name" value="YVTN repeat-like/Quinoprotein amine dehydrogenase"/>
    <property type="match status" value="1"/>
</dbReference>
<reference evidence="2 3" key="1">
    <citation type="submission" date="2024-07" db="EMBL/GenBank/DDBJ databases">
        <title>Section-level genome sequencing and comparative genomics of Aspergillus sections Usti and Cavernicolus.</title>
        <authorList>
            <consortium name="Lawrence Berkeley National Laboratory"/>
            <person name="Nybo J.L."/>
            <person name="Vesth T.C."/>
            <person name="Theobald S."/>
            <person name="Frisvad J.C."/>
            <person name="Larsen T.O."/>
            <person name="Kjaerboelling I."/>
            <person name="Rothschild-Mancinelli K."/>
            <person name="Lyhne E.K."/>
            <person name="Kogle M.E."/>
            <person name="Barry K."/>
            <person name="Clum A."/>
            <person name="Na H."/>
            <person name="Ledsgaard L."/>
            <person name="Lin J."/>
            <person name="Lipzen A."/>
            <person name="Kuo A."/>
            <person name="Riley R."/>
            <person name="Mondo S."/>
            <person name="Labutti K."/>
            <person name="Haridas S."/>
            <person name="Pangalinan J."/>
            <person name="Salamov A.A."/>
            <person name="Simmons B.A."/>
            <person name="Magnuson J.K."/>
            <person name="Chen J."/>
            <person name="Drula E."/>
            <person name="Henrissat B."/>
            <person name="Wiebenga A."/>
            <person name="Lubbers R.J."/>
            <person name="Gomes A.C."/>
            <person name="Makela M.R."/>
            <person name="Stajich J."/>
            <person name="Grigoriev I.V."/>
            <person name="Mortensen U.H."/>
            <person name="De Vries R.P."/>
            <person name="Baker S.E."/>
            <person name="Andersen M.R."/>
        </authorList>
    </citation>
    <scope>NUCLEOTIDE SEQUENCE [LARGE SCALE GENOMIC DNA]</scope>
    <source>
        <strain evidence="2 3">CBS 588.65</strain>
    </source>
</reference>
<dbReference type="PROSITE" id="PS50082">
    <property type="entry name" value="WD_REPEATS_2"/>
    <property type="match status" value="1"/>
</dbReference>
<dbReference type="InterPro" id="IPR001680">
    <property type="entry name" value="WD40_rpt"/>
</dbReference>
<sequence>MQLLAFGSCDQTVRLWGTATGALHETMSIDKMVTDLKFPQDGSFLITNFQARCGNYVSDSPKTGLEIRIQRGNWIALNMKQILWLPPEARPSCSAIKANTLALGHPSGRISFIAFREKLGVKDFYSSSSLYFFVSLQKEALEEAENLYGRMFS</sequence>
<dbReference type="Proteomes" id="UP001610334">
    <property type="component" value="Unassembled WGS sequence"/>
</dbReference>